<protein>
    <submittedName>
        <fullName evidence="1">Uncharacterized protein</fullName>
    </submittedName>
</protein>
<sequence>MDDLARIVPAPEQPEYASIEDTRRMFDVCRVMLMGVKATPKAAENAAFALENELRHVIETAVDVINDTNLSPSRQEVISEYLFRQLGDLSSTIDNLRRISHDIRHTDIEAILARHEGR</sequence>
<reference evidence="1 2" key="1">
    <citation type="submission" date="2019-07" db="EMBL/GenBank/DDBJ databases">
        <title>Complete genome sequence of bacteriophage infecting Erwinia pyrifoliae.</title>
        <authorList>
            <person name="Kim S.G."/>
            <person name="Park S.C."/>
        </authorList>
    </citation>
    <scope>NUCLEOTIDE SEQUENCE [LARGE SCALE GENOMIC DNA]</scope>
</reference>
<accession>A0A5J6DAC4</accession>
<gene>
    <name evidence="1" type="ORF">pEpSNUABM08_53</name>
</gene>
<organism evidence="1 2">
    <name type="scientific">Erwinia phage pEp_SNUABM_08</name>
    <dbReference type="NCBI Taxonomy" id="2593268"/>
    <lineage>
        <taxon>Viruses</taxon>
        <taxon>Duplodnaviria</taxon>
        <taxon>Heunggongvirae</taxon>
        <taxon>Uroviricota</taxon>
        <taxon>Caudoviricetes</taxon>
        <taxon>Casjensviridae</taxon>
        <taxon>Gwanakrovirus</taxon>
        <taxon>Gwanakrovirus SNUABM08</taxon>
    </lineage>
</organism>
<name>A0A5J6DAC4_9CAUD</name>
<dbReference type="Proteomes" id="UP000325507">
    <property type="component" value="Segment"/>
</dbReference>
<proteinExistence type="predicted"/>
<keyword evidence="2" id="KW-1185">Reference proteome</keyword>
<evidence type="ECO:0000313" key="1">
    <source>
        <dbReference type="EMBL" id="QEQ94800.1"/>
    </source>
</evidence>
<dbReference type="EMBL" id="MN184886">
    <property type="protein sequence ID" value="QEQ94800.1"/>
    <property type="molecule type" value="Genomic_DNA"/>
</dbReference>
<evidence type="ECO:0000313" key="2">
    <source>
        <dbReference type="Proteomes" id="UP000325507"/>
    </source>
</evidence>